<evidence type="ECO:0000256" key="5">
    <source>
        <dbReference type="ARBA" id="ARBA00023150"/>
    </source>
</evidence>
<evidence type="ECO:0000256" key="7">
    <source>
        <dbReference type="ARBA" id="ARBA00029745"/>
    </source>
</evidence>
<evidence type="ECO:0000256" key="3">
    <source>
        <dbReference type="ARBA" id="ARBA00011950"/>
    </source>
</evidence>
<comment type="catalytic activity">
    <reaction evidence="11">
        <text>2 [molybdopterin-synthase sulfur-carrier protein]-C-terminal-Gly-aminoethanethioate + cyclic pyranopterin phosphate + H2O = molybdopterin + 2 [molybdopterin-synthase sulfur-carrier protein]-C-terminal Gly-Gly + 2 H(+)</text>
        <dbReference type="Rhea" id="RHEA:26333"/>
        <dbReference type="Rhea" id="RHEA-COMP:12202"/>
        <dbReference type="Rhea" id="RHEA-COMP:19907"/>
        <dbReference type="ChEBI" id="CHEBI:15377"/>
        <dbReference type="ChEBI" id="CHEBI:15378"/>
        <dbReference type="ChEBI" id="CHEBI:58698"/>
        <dbReference type="ChEBI" id="CHEBI:59648"/>
        <dbReference type="ChEBI" id="CHEBI:90778"/>
        <dbReference type="ChEBI" id="CHEBI:232372"/>
        <dbReference type="EC" id="2.8.1.12"/>
    </reaction>
</comment>
<evidence type="ECO:0000256" key="2">
    <source>
        <dbReference type="ARBA" id="ARBA00005426"/>
    </source>
</evidence>
<dbReference type="NCBIfam" id="NF007959">
    <property type="entry name" value="PRK10678.1"/>
    <property type="match status" value="1"/>
</dbReference>
<reference evidence="13" key="1">
    <citation type="journal article" date="2019" name="Int. J. Syst. Evol. Microbiol.">
        <title>The Global Catalogue of Microorganisms (GCM) 10K type strain sequencing project: providing services to taxonomists for standard genome sequencing and annotation.</title>
        <authorList>
            <consortium name="The Broad Institute Genomics Platform"/>
            <consortium name="The Broad Institute Genome Sequencing Center for Infectious Disease"/>
            <person name="Wu L."/>
            <person name="Ma J."/>
        </authorList>
    </citation>
    <scope>NUCLEOTIDE SEQUENCE [LARGE SCALE GENOMIC DNA]</scope>
    <source>
        <strain evidence="13">CGMCC 1.15341</strain>
    </source>
</reference>
<keyword evidence="13" id="KW-1185">Reference proteome</keyword>
<evidence type="ECO:0000256" key="10">
    <source>
        <dbReference type="ARBA" id="ARBA00032474"/>
    </source>
</evidence>
<dbReference type="Gene3D" id="3.90.1170.40">
    <property type="entry name" value="Molybdopterin biosynthesis MoaE subunit"/>
    <property type="match status" value="1"/>
</dbReference>
<sequence>MPLDDVAVQAEDFDLALLSQRLRGEGAAQGAIVTFTGLVRELMGDHLLALELEHYPGMTEKSLHKIVEQARERWGLGRVLIRHRVGRLLPGDNIVYVGVTSAHRKAAFEAAQFIMDYLKRDAPFWKKEILDNGEHWVEQKASDLSAAAAWQGDDSGDS</sequence>
<evidence type="ECO:0000313" key="12">
    <source>
        <dbReference type="EMBL" id="GGB90811.1"/>
    </source>
</evidence>
<evidence type="ECO:0000256" key="6">
    <source>
        <dbReference type="ARBA" id="ARBA00026066"/>
    </source>
</evidence>
<name>A0ABQ1K8D9_9GAMM</name>
<protein>
    <recommendedName>
        <fullName evidence="4">Molybdopterin synthase catalytic subunit</fullName>
        <ecNumber evidence="3">2.8.1.12</ecNumber>
    </recommendedName>
    <alternativeName>
        <fullName evidence="9">MPT synthase subunit 2</fullName>
    </alternativeName>
    <alternativeName>
        <fullName evidence="7">Molybdenum cofactor biosynthesis protein E</fullName>
    </alternativeName>
    <alternativeName>
        <fullName evidence="8">Molybdopterin-converting factor large subunit</fullName>
    </alternativeName>
    <alternativeName>
        <fullName evidence="10">Molybdopterin-converting factor subunit 2</fullName>
    </alternativeName>
</protein>
<proteinExistence type="inferred from homology"/>
<dbReference type="CDD" id="cd00756">
    <property type="entry name" value="MoaE"/>
    <property type="match status" value="1"/>
</dbReference>
<dbReference type="EC" id="2.8.1.12" evidence="3"/>
<dbReference type="Proteomes" id="UP000629025">
    <property type="component" value="Unassembled WGS sequence"/>
</dbReference>
<dbReference type="InterPro" id="IPR036563">
    <property type="entry name" value="MoaE_sf"/>
</dbReference>
<dbReference type="SUPFAM" id="SSF54690">
    <property type="entry name" value="Molybdopterin synthase subunit MoaE"/>
    <property type="match status" value="1"/>
</dbReference>
<evidence type="ECO:0000256" key="8">
    <source>
        <dbReference type="ARBA" id="ARBA00030407"/>
    </source>
</evidence>
<evidence type="ECO:0000256" key="1">
    <source>
        <dbReference type="ARBA" id="ARBA00005046"/>
    </source>
</evidence>
<dbReference type="InterPro" id="IPR003448">
    <property type="entry name" value="Mopterin_biosynth_MoaE"/>
</dbReference>
<dbReference type="RefSeq" id="WP_188747123.1">
    <property type="nucleotide sequence ID" value="NZ_BMIJ01000003.1"/>
</dbReference>
<evidence type="ECO:0000256" key="9">
    <source>
        <dbReference type="ARBA" id="ARBA00030781"/>
    </source>
</evidence>
<comment type="pathway">
    <text evidence="1">Cofactor biosynthesis; molybdopterin biosynthesis.</text>
</comment>
<evidence type="ECO:0000313" key="13">
    <source>
        <dbReference type="Proteomes" id="UP000629025"/>
    </source>
</evidence>
<dbReference type="PANTHER" id="PTHR23404">
    <property type="entry name" value="MOLYBDOPTERIN SYNTHASE RELATED"/>
    <property type="match status" value="1"/>
</dbReference>
<organism evidence="12 13">
    <name type="scientific">Marinobacterium zhoushanense</name>
    <dbReference type="NCBI Taxonomy" id="1679163"/>
    <lineage>
        <taxon>Bacteria</taxon>
        <taxon>Pseudomonadati</taxon>
        <taxon>Pseudomonadota</taxon>
        <taxon>Gammaproteobacteria</taxon>
        <taxon>Oceanospirillales</taxon>
        <taxon>Oceanospirillaceae</taxon>
        <taxon>Marinobacterium</taxon>
    </lineage>
</organism>
<evidence type="ECO:0000256" key="4">
    <source>
        <dbReference type="ARBA" id="ARBA00013858"/>
    </source>
</evidence>
<keyword evidence="5" id="KW-0501">Molybdenum cofactor biosynthesis</keyword>
<comment type="caution">
    <text evidence="12">The sequence shown here is derived from an EMBL/GenBank/DDBJ whole genome shotgun (WGS) entry which is preliminary data.</text>
</comment>
<comment type="subunit">
    <text evidence="6">Heterotetramer of 2 MoaD subunits and 2 MoaE subunits. Also stable as homodimer. The enzyme changes between these two forms during catalysis.</text>
</comment>
<gene>
    <name evidence="12" type="primary">moaE</name>
    <name evidence="12" type="ORF">GCM10011352_16060</name>
</gene>
<comment type="similarity">
    <text evidence="2">Belongs to the MoaE family.</text>
</comment>
<dbReference type="Pfam" id="PF02391">
    <property type="entry name" value="MoaE"/>
    <property type="match status" value="1"/>
</dbReference>
<accession>A0ABQ1K8D9</accession>
<evidence type="ECO:0000256" key="11">
    <source>
        <dbReference type="ARBA" id="ARBA00049878"/>
    </source>
</evidence>
<dbReference type="EMBL" id="BMIJ01000003">
    <property type="protein sequence ID" value="GGB90811.1"/>
    <property type="molecule type" value="Genomic_DNA"/>
</dbReference>